<feature type="transmembrane region" description="Helical" evidence="4">
    <location>
        <begin position="118"/>
        <end position="142"/>
    </location>
</feature>
<name>A0ABY8ITD1_9HYPH</name>
<keyword evidence="6" id="KW-0614">Plasmid</keyword>
<dbReference type="InterPro" id="IPR036259">
    <property type="entry name" value="MFS_trans_sf"/>
</dbReference>
<evidence type="ECO:0000313" key="7">
    <source>
        <dbReference type="Proteomes" id="UP000318939"/>
    </source>
</evidence>
<feature type="transmembrane region" description="Helical" evidence="4">
    <location>
        <begin position="226"/>
        <end position="246"/>
    </location>
</feature>
<dbReference type="Gene3D" id="1.20.1250.20">
    <property type="entry name" value="MFS general substrate transporter like domains"/>
    <property type="match status" value="1"/>
</dbReference>
<dbReference type="SUPFAM" id="SSF103473">
    <property type="entry name" value="MFS general substrate transporter"/>
    <property type="match status" value="1"/>
</dbReference>
<feature type="domain" description="Major facilitator superfamily (MFS) profile" evidence="5">
    <location>
        <begin position="1"/>
        <end position="373"/>
    </location>
</feature>
<organism evidence="6 7">
    <name type="scientific">Rhizobium rhododendri</name>
    <dbReference type="NCBI Taxonomy" id="2506430"/>
    <lineage>
        <taxon>Bacteria</taxon>
        <taxon>Pseudomonadati</taxon>
        <taxon>Pseudomonadota</taxon>
        <taxon>Alphaproteobacteria</taxon>
        <taxon>Hyphomicrobiales</taxon>
        <taxon>Rhizobiaceae</taxon>
        <taxon>Rhizobium/Agrobacterium group</taxon>
        <taxon>Rhizobium</taxon>
    </lineage>
</organism>
<geneLocation type="plasmid" evidence="6 7">
    <name>pTi6.2</name>
</geneLocation>
<sequence length="378" mass="39063">MSGGAAVGNLYWAQPLLTDIASSFHVSIGSAGALVTTTQIGYALGILLIVPLGDTLNRRRLIPAVMTCSAFALLACAFAPSFAAMLATLFAVGLTTVAGQILTPLAGDLSRPEERGRVVGTVVSGLIMGILLSRTISGFVAATFGWRSIYIVAAVVILILAGVLGRVLPSDQPRPKVSYGALLKSVFAVIGRHRAVQVTLVIGGMMFAVFSMFWTGLTFLLSSPLFSYSVSQIGLVGLVGLAGAMAAQRAGWLHDRGWSVAGTGGALALAFVSLLIGGFGATSIIPVLVSVLLLDIAVQATNVLNQTRLLSVDPNARSRLNTAFVACNFIGGAIGSAVTGVLWEYGGWRAVVGGASVLVLSAIVVWFACRGALSTVRR</sequence>
<evidence type="ECO:0000259" key="5">
    <source>
        <dbReference type="PROSITE" id="PS50850"/>
    </source>
</evidence>
<dbReference type="CDD" id="cd17324">
    <property type="entry name" value="MFS_NepI_like"/>
    <property type="match status" value="1"/>
</dbReference>
<dbReference type="Pfam" id="PF07690">
    <property type="entry name" value="MFS_1"/>
    <property type="match status" value="1"/>
</dbReference>
<gene>
    <name evidence="6" type="ORF">PR018_26215</name>
</gene>
<evidence type="ECO:0000256" key="3">
    <source>
        <dbReference type="ARBA" id="ARBA00023136"/>
    </source>
</evidence>
<accession>A0ABY8ITD1</accession>
<keyword evidence="7" id="KW-1185">Reference proteome</keyword>
<feature type="transmembrane region" description="Helical" evidence="4">
    <location>
        <begin position="198"/>
        <end position="220"/>
    </location>
</feature>
<keyword evidence="1 4" id="KW-0812">Transmembrane</keyword>
<keyword evidence="2 4" id="KW-1133">Transmembrane helix</keyword>
<feature type="transmembrane region" description="Helical" evidence="4">
    <location>
        <begin position="349"/>
        <end position="369"/>
    </location>
</feature>
<evidence type="ECO:0000256" key="4">
    <source>
        <dbReference type="SAM" id="Phobius"/>
    </source>
</evidence>
<proteinExistence type="predicted"/>
<dbReference type="InterPro" id="IPR020846">
    <property type="entry name" value="MFS_dom"/>
</dbReference>
<reference evidence="6" key="2">
    <citation type="journal article" date="2023" name="MicrobiologyOpen">
        <title>Genomics of the tumorigenes clade of the family Rhizobiaceae and description of Rhizobium rhododendri sp. nov.</title>
        <authorList>
            <person name="Kuzmanovic N."/>
            <person name="diCenzo G.C."/>
            <person name="Bunk B."/>
            <person name="Sproeer C."/>
            <person name="Fruehling A."/>
            <person name="Neumann-Schaal M."/>
            <person name="Overmann J."/>
            <person name="Smalla K."/>
        </authorList>
    </citation>
    <scope>NUCLEOTIDE SEQUENCE</scope>
    <source>
        <strain evidence="6">Rho-6.2</strain>
        <plasmid evidence="6">pTi6.2</plasmid>
    </source>
</reference>
<keyword evidence="3 4" id="KW-0472">Membrane</keyword>
<feature type="transmembrane region" description="Helical" evidence="4">
    <location>
        <begin position="148"/>
        <end position="168"/>
    </location>
</feature>
<dbReference type="EMBL" id="CP117269">
    <property type="protein sequence ID" value="WFS26433.1"/>
    <property type="molecule type" value="Genomic_DNA"/>
</dbReference>
<feature type="transmembrane region" description="Helical" evidence="4">
    <location>
        <begin position="324"/>
        <end position="343"/>
    </location>
</feature>
<dbReference type="Proteomes" id="UP000318939">
    <property type="component" value="Plasmid pTi6.2"/>
</dbReference>
<evidence type="ECO:0000256" key="1">
    <source>
        <dbReference type="ARBA" id="ARBA00022692"/>
    </source>
</evidence>
<protein>
    <submittedName>
        <fullName evidence="6">MFS transporter</fullName>
    </submittedName>
</protein>
<feature type="transmembrane region" description="Helical" evidence="4">
    <location>
        <begin position="258"/>
        <end position="278"/>
    </location>
</feature>
<feature type="transmembrane region" description="Helical" evidence="4">
    <location>
        <begin position="24"/>
        <end position="49"/>
    </location>
</feature>
<reference evidence="6" key="1">
    <citation type="journal article" date="2019" name="Phytopathology">
        <title>A Novel Group of Rhizobium tumorigenes-Like Agrobacteria Associated with Crown Gall Disease of Rhododendron and Blueberry.</title>
        <authorList>
            <person name="Kuzmanovic N."/>
            <person name="Behrens P."/>
            <person name="Idczak E."/>
            <person name="Wagner S."/>
            <person name="Gotz M."/>
            <person name="Sproer C."/>
            <person name="Bunk B."/>
            <person name="Overmann J."/>
            <person name="Smalla K."/>
        </authorList>
    </citation>
    <scope>NUCLEOTIDE SEQUENCE</scope>
    <source>
        <strain evidence="6">Rho-6.2</strain>
    </source>
</reference>
<evidence type="ECO:0000313" key="6">
    <source>
        <dbReference type="EMBL" id="WFS26433.1"/>
    </source>
</evidence>
<dbReference type="PROSITE" id="PS50850">
    <property type="entry name" value="MFS"/>
    <property type="match status" value="1"/>
</dbReference>
<dbReference type="PANTHER" id="PTHR42910:SF1">
    <property type="entry name" value="MAJOR FACILITATOR SUPERFAMILY (MFS) PROFILE DOMAIN-CONTAINING PROTEIN"/>
    <property type="match status" value="1"/>
</dbReference>
<evidence type="ECO:0000256" key="2">
    <source>
        <dbReference type="ARBA" id="ARBA00022989"/>
    </source>
</evidence>
<dbReference type="InterPro" id="IPR011701">
    <property type="entry name" value="MFS"/>
</dbReference>
<dbReference type="PANTHER" id="PTHR42910">
    <property type="entry name" value="TRANSPORTER SCO4007-RELATED"/>
    <property type="match status" value="1"/>
</dbReference>
<dbReference type="RefSeq" id="WP_142832323.1">
    <property type="nucleotide sequence ID" value="NZ_CP117269.1"/>
</dbReference>